<dbReference type="PANTHER" id="PTHR21392">
    <property type="entry name" value="TRNA-URIDINE AMINOCARBOXYPROPYLTRANSFERASE 2"/>
    <property type="match status" value="1"/>
</dbReference>
<comment type="caution">
    <text evidence="6">The sequence shown here is derived from an EMBL/GenBank/DDBJ whole genome shotgun (WGS) entry which is preliminary data.</text>
</comment>
<name>A0ABU9HF12_9GAMM</name>
<keyword evidence="2 6" id="KW-0808">Transferase</keyword>
<evidence type="ECO:0000256" key="2">
    <source>
        <dbReference type="ARBA" id="ARBA00022679"/>
    </source>
</evidence>
<keyword evidence="7" id="KW-1185">Reference proteome</keyword>
<accession>A0ABU9HF12</accession>
<dbReference type="PANTHER" id="PTHR21392:SF1">
    <property type="entry name" value="TRNA-URIDINE AMINOCARBOXYPROPYLTRANSFERASE"/>
    <property type="match status" value="1"/>
</dbReference>
<dbReference type="Pfam" id="PF03942">
    <property type="entry name" value="DTW"/>
    <property type="match status" value="1"/>
</dbReference>
<evidence type="ECO:0000256" key="1">
    <source>
        <dbReference type="ARBA" id="ARBA00012386"/>
    </source>
</evidence>
<evidence type="ECO:0000313" key="6">
    <source>
        <dbReference type="EMBL" id="MEL0660172.1"/>
    </source>
</evidence>
<evidence type="ECO:0000256" key="4">
    <source>
        <dbReference type="ARBA" id="ARBA00022694"/>
    </source>
</evidence>
<feature type="domain" description="DTW" evidence="5">
    <location>
        <begin position="27"/>
        <end position="223"/>
    </location>
</feature>
<sequence>MRIHAVHTLYDHRLSQSTRPFLARGGSIPRCKHCMLLPYLCICSIKQTVESQSAFLLLMYDDEILKPSNTGRLIADIIPDTHAYIWSRTEPNPTMLALLADPTWQPIVIFPAEYATAERTLMSSPIASHLNEDKRPLFILLDGTWAQAKKMFRKSPYLDAFPVLSFSPEKLSQYIMRKATKDNQLATAEVASLVLDSLGEVENAHLLTLLFSTFKENYLLGKSRQQLPEENCQQRLISAFTQRQPLKV</sequence>
<dbReference type="InterPro" id="IPR039262">
    <property type="entry name" value="DTWD2/TAPT"/>
</dbReference>
<dbReference type="GO" id="GO:0016432">
    <property type="term" value="F:tRNA-uridine aminocarboxypropyltransferase activity"/>
    <property type="evidence" value="ECO:0007669"/>
    <property type="project" value="UniProtKB-EC"/>
</dbReference>
<dbReference type="RefSeq" id="WP_341628648.1">
    <property type="nucleotide sequence ID" value="NZ_JBAKBA010000035.1"/>
</dbReference>
<gene>
    <name evidence="6" type="ORF">V6255_13605</name>
</gene>
<evidence type="ECO:0000256" key="3">
    <source>
        <dbReference type="ARBA" id="ARBA00022691"/>
    </source>
</evidence>
<protein>
    <recommendedName>
        <fullName evidence="1">tRNA-uridine aminocarboxypropyltransferase</fullName>
        <ecNumber evidence="1">2.5.1.25</ecNumber>
    </recommendedName>
</protein>
<keyword evidence="3" id="KW-0949">S-adenosyl-L-methionine</keyword>
<dbReference type="Proteomes" id="UP001366060">
    <property type="component" value="Unassembled WGS sequence"/>
</dbReference>
<reference evidence="6 7" key="1">
    <citation type="submission" date="2024-02" db="EMBL/GenBank/DDBJ databases">
        <title>Bacteria isolated from the canopy kelp, Nereocystis luetkeana.</title>
        <authorList>
            <person name="Pfister C.A."/>
            <person name="Younker I.T."/>
            <person name="Light S.H."/>
        </authorList>
    </citation>
    <scope>NUCLEOTIDE SEQUENCE [LARGE SCALE GENOMIC DNA]</scope>
    <source>
        <strain evidence="6 7">TI.2.07</strain>
    </source>
</reference>
<evidence type="ECO:0000313" key="7">
    <source>
        <dbReference type="Proteomes" id="UP001366060"/>
    </source>
</evidence>
<proteinExistence type="predicted"/>
<keyword evidence="4" id="KW-0819">tRNA processing</keyword>
<dbReference type="EC" id="2.5.1.25" evidence="1"/>
<evidence type="ECO:0000259" key="5">
    <source>
        <dbReference type="SMART" id="SM01144"/>
    </source>
</evidence>
<dbReference type="InterPro" id="IPR005636">
    <property type="entry name" value="DTW"/>
</dbReference>
<dbReference type="SMART" id="SM01144">
    <property type="entry name" value="DTW"/>
    <property type="match status" value="1"/>
</dbReference>
<organism evidence="6 7">
    <name type="scientific">Psychromonas arctica</name>
    <dbReference type="NCBI Taxonomy" id="168275"/>
    <lineage>
        <taxon>Bacteria</taxon>
        <taxon>Pseudomonadati</taxon>
        <taxon>Pseudomonadota</taxon>
        <taxon>Gammaproteobacteria</taxon>
        <taxon>Alteromonadales</taxon>
        <taxon>Psychromonadaceae</taxon>
        <taxon>Psychromonas</taxon>
    </lineage>
</organism>
<dbReference type="EMBL" id="JBAKBA010000035">
    <property type="protein sequence ID" value="MEL0660172.1"/>
    <property type="molecule type" value="Genomic_DNA"/>
</dbReference>